<organism evidence="2 3">
    <name type="scientific">Planotetraspora mira</name>
    <dbReference type="NCBI Taxonomy" id="58121"/>
    <lineage>
        <taxon>Bacteria</taxon>
        <taxon>Bacillati</taxon>
        <taxon>Actinomycetota</taxon>
        <taxon>Actinomycetes</taxon>
        <taxon>Streptosporangiales</taxon>
        <taxon>Streptosporangiaceae</taxon>
        <taxon>Planotetraspora</taxon>
    </lineage>
</organism>
<evidence type="ECO:0000313" key="2">
    <source>
        <dbReference type="EMBL" id="GII34699.1"/>
    </source>
</evidence>
<evidence type="ECO:0000313" key="3">
    <source>
        <dbReference type="Proteomes" id="UP000650628"/>
    </source>
</evidence>
<keyword evidence="1" id="KW-0472">Membrane</keyword>
<dbReference type="AlphaFoldDB" id="A0A8J3XBX8"/>
<evidence type="ECO:0000256" key="1">
    <source>
        <dbReference type="SAM" id="Phobius"/>
    </source>
</evidence>
<comment type="caution">
    <text evidence="2">The sequence shown here is derived from an EMBL/GenBank/DDBJ whole genome shotgun (WGS) entry which is preliminary data.</text>
</comment>
<dbReference type="EMBL" id="BOOO01000055">
    <property type="protein sequence ID" value="GII34699.1"/>
    <property type="molecule type" value="Genomic_DNA"/>
</dbReference>
<keyword evidence="3" id="KW-1185">Reference proteome</keyword>
<feature type="transmembrane region" description="Helical" evidence="1">
    <location>
        <begin position="43"/>
        <end position="60"/>
    </location>
</feature>
<accession>A0A8J3XBX8</accession>
<dbReference type="Proteomes" id="UP000650628">
    <property type="component" value="Unassembled WGS sequence"/>
</dbReference>
<gene>
    <name evidence="2" type="ORF">Pmi06nite_81410</name>
</gene>
<sequence length="61" mass="6289">MQVVCDHAGGLTMRVPPTMPSLRTFGQPSSPVGGMFVPSRCPCLLGLGVGLGVLIMFAWGG</sequence>
<reference evidence="2 3" key="1">
    <citation type="submission" date="2021-01" db="EMBL/GenBank/DDBJ databases">
        <title>Whole genome shotgun sequence of Planotetraspora mira NBRC 15435.</title>
        <authorList>
            <person name="Komaki H."/>
            <person name="Tamura T."/>
        </authorList>
    </citation>
    <scope>NUCLEOTIDE SEQUENCE [LARGE SCALE GENOMIC DNA]</scope>
    <source>
        <strain evidence="2 3">NBRC 15435</strain>
    </source>
</reference>
<keyword evidence="1" id="KW-0812">Transmembrane</keyword>
<name>A0A8J3XBX8_9ACTN</name>
<proteinExistence type="predicted"/>
<keyword evidence="1" id="KW-1133">Transmembrane helix</keyword>
<protein>
    <submittedName>
        <fullName evidence="2">Uncharacterized protein</fullName>
    </submittedName>
</protein>